<name>A0A7V9AD01_9BACT</name>
<dbReference type="InterPro" id="IPR036465">
    <property type="entry name" value="vWFA_dom_sf"/>
</dbReference>
<feature type="domain" description="VWFA" evidence="1">
    <location>
        <begin position="14"/>
        <end position="205"/>
    </location>
</feature>
<dbReference type="AlphaFoldDB" id="A0A7V9AD01"/>
<dbReference type="Gene3D" id="3.40.50.410">
    <property type="entry name" value="von Willebrand factor, type A domain"/>
    <property type="match status" value="1"/>
</dbReference>
<evidence type="ECO:0000313" key="2">
    <source>
        <dbReference type="EMBL" id="MBA2227302.1"/>
    </source>
</evidence>
<evidence type="ECO:0000259" key="1">
    <source>
        <dbReference type="PROSITE" id="PS50234"/>
    </source>
</evidence>
<keyword evidence="3" id="KW-1185">Reference proteome</keyword>
<dbReference type="PROSITE" id="PS50234">
    <property type="entry name" value="VWFA"/>
    <property type="match status" value="1"/>
</dbReference>
<dbReference type="SUPFAM" id="SSF53300">
    <property type="entry name" value="vWA-like"/>
    <property type="match status" value="1"/>
</dbReference>
<dbReference type="RefSeq" id="WP_194539162.1">
    <property type="nucleotide sequence ID" value="NZ_JACEFB010000012.1"/>
</dbReference>
<sequence length="281" mass="31184">MPYSAEVSRRNPTCFLFMIDQSGSMSDPCPGFENRSKAEYVADVVNRIFQNLILRCAKAEGVRDYFHIAVLGYGAHVGRALGGELANHSDDLIPISKIAEHPIRVEERMKRSPDGAGGIYEEPYKFAVFLEPVASGSTPMTEAMRQAYYIVERFCKEHPDSFPPVVLNLTDGEPTDGNPEQDAQSIRELFTNDGQVLLFNLHISSSNAKPIQYPVTDAGLPDDAARMLYRMSSVMPPMFVAAAQERKLPAQEGSRGYVFNADAVAIAQFLDIGTRVDRQMR</sequence>
<accession>A0A7V9AD01</accession>
<organism evidence="2 3">
    <name type="scientific">Thermogemmata fonticola</name>
    <dbReference type="NCBI Taxonomy" id="2755323"/>
    <lineage>
        <taxon>Bacteria</taxon>
        <taxon>Pseudomonadati</taxon>
        <taxon>Planctomycetota</taxon>
        <taxon>Planctomycetia</taxon>
        <taxon>Gemmatales</taxon>
        <taxon>Gemmataceae</taxon>
        <taxon>Thermogemmata</taxon>
    </lineage>
</organism>
<dbReference type="InterPro" id="IPR002035">
    <property type="entry name" value="VWF_A"/>
</dbReference>
<gene>
    <name evidence="2" type="ORF">H0921_14160</name>
</gene>
<protein>
    <submittedName>
        <fullName evidence="2">VWA domain-containing protein</fullName>
    </submittedName>
</protein>
<reference evidence="2 3" key="1">
    <citation type="submission" date="2020-07" db="EMBL/GenBank/DDBJ databases">
        <title>Thermogemmata thermophila gen. nov., sp. nov., a novel moderate thermophilic planctomycete from a Kamchatka hot spring.</title>
        <authorList>
            <person name="Elcheninov A.G."/>
            <person name="Podosokorskaya O.A."/>
            <person name="Kovaleva O.L."/>
            <person name="Novikov A."/>
            <person name="Bonch-Osmolovskaya E.A."/>
            <person name="Toshchakov S.V."/>
            <person name="Kublanov I.V."/>
        </authorList>
    </citation>
    <scope>NUCLEOTIDE SEQUENCE [LARGE SCALE GENOMIC DNA]</scope>
    <source>
        <strain evidence="2 3">2918</strain>
    </source>
</reference>
<comment type="caution">
    <text evidence="2">The sequence shown here is derived from an EMBL/GenBank/DDBJ whole genome shotgun (WGS) entry which is preliminary data.</text>
</comment>
<dbReference type="Proteomes" id="UP000542342">
    <property type="component" value="Unassembled WGS sequence"/>
</dbReference>
<proteinExistence type="predicted"/>
<dbReference type="EMBL" id="JACEFB010000012">
    <property type="protein sequence ID" value="MBA2227302.1"/>
    <property type="molecule type" value="Genomic_DNA"/>
</dbReference>
<evidence type="ECO:0000313" key="3">
    <source>
        <dbReference type="Proteomes" id="UP000542342"/>
    </source>
</evidence>